<organism evidence="3 4">
    <name type="scientific">Brachionus plicatilis</name>
    <name type="common">Marine rotifer</name>
    <name type="synonym">Brachionus muelleri</name>
    <dbReference type="NCBI Taxonomy" id="10195"/>
    <lineage>
        <taxon>Eukaryota</taxon>
        <taxon>Metazoa</taxon>
        <taxon>Spiralia</taxon>
        <taxon>Gnathifera</taxon>
        <taxon>Rotifera</taxon>
        <taxon>Eurotatoria</taxon>
        <taxon>Monogononta</taxon>
        <taxon>Pseudotrocha</taxon>
        <taxon>Ploima</taxon>
        <taxon>Brachionidae</taxon>
        <taxon>Brachionus</taxon>
    </lineage>
</organism>
<dbReference type="EMBL" id="REGN01000044">
    <property type="protein sequence ID" value="RNA44904.1"/>
    <property type="molecule type" value="Genomic_DNA"/>
</dbReference>
<feature type="compositionally biased region" description="Basic and acidic residues" evidence="1">
    <location>
        <begin position="584"/>
        <end position="596"/>
    </location>
</feature>
<feature type="domain" description="DUF3517" evidence="2">
    <location>
        <begin position="71"/>
        <end position="485"/>
    </location>
</feature>
<dbReference type="AlphaFoldDB" id="A0A3M7T9X0"/>
<name>A0A3M7T9X0_BRAPC</name>
<comment type="caution">
    <text evidence="3">The sequence shown here is derived from an EMBL/GenBank/DDBJ whole genome shotgun (WGS) entry which is preliminary data.</text>
</comment>
<dbReference type="OrthoDB" id="8916073at2759"/>
<dbReference type="InterPro" id="IPR021905">
    <property type="entry name" value="DUF3517"/>
</dbReference>
<dbReference type="GO" id="GO:0016787">
    <property type="term" value="F:hydrolase activity"/>
    <property type="evidence" value="ECO:0007669"/>
    <property type="project" value="UniProtKB-KW"/>
</dbReference>
<proteinExistence type="predicted"/>
<protein>
    <submittedName>
        <fullName evidence="3">Putative ubiquitin carboxyl-terminal hydrolase FAF-X isoform X1</fullName>
    </submittedName>
</protein>
<keyword evidence="4" id="KW-1185">Reference proteome</keyword>
<dbReference type="Pfam" id="PF12030">
    <property type="entry name" value="DUF3517"/>
    <property type="match status" value="1"/>
</dbReference>
<gene>
    <name evidence="3" type="ORF">BpHYR1_008639</name>
</gene>
<feature type="region of interest" description="Disordered" evidence="1">
    <location>
        <begin position="539"/>
        <end position="602"/>
    </location>
</feature>
<evidence type="ECO:0000313" key="4">
    <source>
        <dbReference type="Proteomes" id="UP000276133"/>
    </source>
</evidence>
<sequence length="602" mass="70088">MFGSDRISEINHLYIFLAKDLRGHDWKIVNIKIYVLNKGPVNEWYEIIFSYAKYSHKARQWMINYFLLENPTILVQFLLDCPSNEIRNTLSKILVTLVHLSYTDLPREITLENLISIPNQPSITMLALGNTRPSENTSPSRNQITVTSLNNIMTTITNTNLSGLENKTYFMIETDSLVYTLISLISKRDLIHEQTAKYLVQYFQFFNYYLLLGAQQCLHLIRCDVPYVFIQFAIDELPMSLSNINLNSCSPSSGSSFPNYSKIQNTTYQNSSNCITQYTDLTKLYCVVSTLLRCFDIDSFCSTISNSTEIPQNPYNHFNELRQQENVQSLQIAAQCPKIPAKLSELILKRTNFVKKMLEEASGMDETIKLVKFLCWENMSFSLDLINELLWMTAFHSSYELKPHLEMLYHILGIADSWQTRRLMCALQGIANEREGLFDVILKSQNHFQKRAYQIIKMMVQLFTTSNFANDLLNSDEELKTKWKQARNWLYNEMERCRMLNMPNYSFYQSPQSNETSQTYYLERTQSARNTLEKALKICPQSRQGTNDSCQNDHNEGEEEEDEEDEEADGEEEAYESISDEENFEYRAKLDGDFGKRLPNQQ</sequence>
<evidence type="ECO:0000313" key="3">
    <source>
        <dbReference type="EMBL" id="RNA44904.1"/>
    </source>
</evidence>
<feature type="compositionally biased region" description="Acidic residues" evidence="1">
    <location>
        <begin position="556"/>
        <end position="583"/>
    </location>
</feature>
<evidence type="ECO:0000256" key="1">
    <source>
        <dbReference type="SAM" id="MobiDB-lite"/>
    </source>
</evidence>
<accession>A0A3M7T9X0</accession>
<evidence type="ECO:0000259" key="2">
    <source>
        <dbReference type="Pfam" id="PF12030"/>
    </source>
</evidence>
<feature type="compositionally biased region" description="Polar residues" evidence="1">
    <location>
        <begin position="541"/>
        <end position="552"/>
    </location>
</feature>
<dbReference type="STRING" id="10195.A0A3M7T9X0"/>
<reference evidence="3 4" key="1">
    <citation type="journal article" date="2018" name="Sci. Rep.">
        <title>Genomic signatures of local adaptation to the degree of environmental predictability in rotifers.</title>
        <authorList>
            <person name="Franch-Gras L."/>
            <person name="Hahn C."/>
            <person name="Garcia-Roger E.M."/>
            <person name="Carmona M.J."/>
            <person name="Serra M."/>
            <person name="Gomez A."/>
        </authorList>
    </citation>
    <scope>NUCLEOTIDE SEQUENCE [LARGE SCALE GENOMIC DNA]</scope>
    <source>
        <strain evidence="3">HYR1</strain>
    </source>
</reference>
<dbReference type="Proteomes" id="UP000276133">
    <property type="component" value="Unassembled WGS sequence"/>
</dbReference>
<keyword evidence="3" id="KW-0378">Hydrolase</keyword>